<dbReference type="InterPro" id="IPR003599">
    <property type="entry name" value="Ig_sub"/>
</dbReference>
<name>A0A364Y7L1_9BACT</name>
<protein>
    <recommendedName>
        <fullName evidence="6">PA14 domain-containing protein</fullName>
    </recommendedName>
</protein>
<dbReference type="PROSITE" id="PS50835">
    <property type="entry name" value="IG_LIKE"/>
    <property type="match status" value="1"/>
</dbReference>
<feature type="domain" description="PA14" evidence="3">
    <location>
        <begin position="658"/>
        <end position="794"/>
    </location>
</feature>
<dbReference type="InterPro" id="IPR012938">
    <property type="entry name" value="Glc/Sorbosone_DH"/>
</dbReference>
<proteinExistence type="predicted"/>
<dbReference type="PANTHER" id="PTHR19328">
    <property type="entry name" value="HEDGEHOG-INTERACTING PROTEIN"/>
    <property type="match status" value="1"/>
</dbReference>
<dbReference type="InterPro" id="IPR013783">
    <property type="entry name" value="Ig-like_fold"/>
</dbReference>
<dbReference type="CDD" id="cd00096">
    <property type="entry name" value="Ig"/>
    <property type="match status" value="1"/>
</dbReference>
<dbReference type="InterPro" id="IPR036179">
    <property type="entry name" value="Ig-like_dom_sf"/>
</dbReference>
<sequence>MCRLSSPFLCIIALLFIMNFHPSVAQVLPTGFSRVRIVTGINNPTAMAFAPTSDGRVFVTEQAGKLRVIKNNVLLPTPALSLTVSSPGERGLTGIILDPDFLVNRYVYLYYCLPNGANNRISRFTFTGDIIDPTSEVVILNLDPLGSATIHNSGCMRFYNGKLFVAVGENSVGANAQNLDKNLGKLLRINADGSIPEGNPFTTGSTQRRSVWAYGLRNPFTFDIQQSTGKIYINDVGGSKWEEISDATVGGRNFGWPAVEGNGTNPAYVNPIFAYAHGVGDGIGCAITGGAFYNPQTSNYPAQYIGKYFFQDFCTHWINYLDINANGTVTRRSFGTGIGNNTVGLNISPDGNLHYLDRGLGTLYKITYNANGAPAIATQPAPASVSAGQPASFTVVATGNSLRYQWQKNNVNITGATAATYTITNAQQADAGNYRVIVSNTVGSVTSANALLTVTAFNNPPVAQITAPANGNLYSGGEVISFSGTATDTEDGVLPASAFTWLAVFHHDTHSHDGPPIATGVKAGSYPIATVGEVSDNVFYRIYLVVKDSQGLSDSTFVDLLPRKSTITVASEPSGLQITLDGQPAVAPFSDLGVEGVERVIGPVSPQNMAGQTFEFDRWAHGGPATQTIITPVDDVTYTAMYRVTATGVLREPENPVTTEAGLTYYYYEGVWNALPDFTSLTIVKSGPIASVNLWPKNRDDDYAFKWSGYINIPADGEWTFYTASDEGSQLLIGDNVVVNNDGLHTTREVSGKVGLKRGKHAFSVTFFERLNTASIAVRWAGPGVSKQVIGSTAFYRIPTTAAPTASRFSAENVDEETTGVYPNPARAELNVEVVASLGDVIDISLVNIHGQAVKASQFQAQRSGTNILTTGVEELSDGIYQVIVQTPTGTRRTKILVRR</sequence>
<comment type="caution">
    <text evidence="4">The sequence shown here is derived from an EMBL/GenBank/DDBJ whole genome shotgun (WGS) entry which is preliminary data.</text>
</comment>
<dbReference type="SMART" id="SM00758">
    <property type="entry name" value="PA14"/>
    <property type="match status" value="1"/>
</dbReference>
<dbReference type="Pfam" id="PF18962">
    <property type="entry name" value="Por_Secre_tail"/>
    <property type="match status" value="1"/>
</dbReference>
<evidence type="ECO:0000259" key="2">
    <source>
        <dbReference type="PROSITE" id="PS50835"/>
    </source>
</evidence>
<dbReference type="Pfam" id="PF07995">
    <property type="entry name" value="GSDH"/>
    <property type="match status" value="1"/>
</dbReference>
<evidence type="ECO:0000256" key="1">
    <source>
        <dbReference type="SAM" id="SignalP"/>
    </source>
</evidence>
<dbReference type="Proteomes" id="UP000251889">
    <property type="component" value="Unassembled WGS sequence"/>
</dbReference>
<dbReference type="PROSITE" id="PS51820">
    <property type="entry name" value="PA14"/>
    <property type="match status" value="1"/>
</dbReference>
<evidence type="ECO:0000313" key="5">
    <source>
        <dbReference type="Proteomes" id="UP000251889"/>
    </source>
</evidence>
<dbReference type="AlphaFoldDB" id="A0A364Y7L1"/>
<dbReference type="InterPro" id="IPR011042">
    <property type="entry name" value="6-blade_b-propeller_TolB-like"/>
</dbReference>
<dbReference type="RefSeq" id="WP_112745181.1">
    <property type="nucleotide sequence ID" value="NZ_QMFY01000001.1"/>
</dbReference>
<keyword evidence="1" id="KW-0732">Signal</keyword>
<dbReference type="Gene3D" id="2.60.40.10">
    <property type="entry name" value="Immunoglobulins"/>
    <property type="match status" value="1"/>
</dbReference>
<gene>
    <name evidence="4" type="ORF">DQQ10_02360</name>
</gene>
<organism evidence="4 5">
    <name type="scientific">Pseudochryseolinea flava</name>
    <dbReference type="NCBI Taxonomy" id="2059302"/>
    <lineage>
        <taxon>Bacteria</taxon>
        <taxon>Pseudomonadati</taxon>
        <taxon>Bacteroidota</taxon>
        <taxon>Cytophagia</taxon>
        <taxon>Cytophagales</taxon>
        <taxon>Fulvivirgaceae</taxon>
        <taxon>Pseudochryseolinea</taxon>
    </lineage>
</organism>
<feature type="chain" id="PRO_5016570520" description="PA14 domain-containing protein" evidence="1">
    <location>
        <begin position="26"/>
        <end position="900"/>
    </location>
</feature>
<dbReference type="NCBIfam" id="TIGR04183">
    <property type="entry name" value="Por_Secre_tail"/>
    <property type="match status" value="1"/>
</dbReference>
<reference evidence="4 5" key="1">
    <citation type="submission" date="2018-06" db="EMBL/GenBank/DDBJ databases">
        <title>Chryseolinea flavus sp. nov., a member of the phylum Bacteroidetes isolated from soil.</title>
        <authorList>
            <person name="Li Y."/>
            <person name="Wang J."/>
        </authorList>
    </citation>
    <scope>NUCLEOTIDE SEQUENCE [LARGE SCALE GENOMIC DNA]</scope>
    <source>
        <strain evidence="4 5">SDU1-6</strain>
    </source>
</reference>
<accession>A0A364Y7L1</accession>
<keyword evidence="5" id="KW-1185">Reference proteome</keyword>
<dbReference type="Gene3D" id="3.90.182.10">
    <property type="entry name" value="Toxin - Anthrax Protective Antigen,domain 1"/>
    <property type="match status" value="1"/>
</dbReference>
<feature type="signal peptide" evidence="1">
    <location>
        <begin position="1"/>
        <end position="25"/>
    </location>
</feature>
<dbReference type="EMBL" id="QMFY01000001">
    <property type="protein sequence ID" value="RAW02967.1"/>
    <property type="molecule type" value="Genomic_DNA"/>
</dbReference>
<evidence type="ECO:0000313" key="4">
    <source>
        <dbReference type="EMBL" id="RAW02967.1"/>
    </source>
</evidence>
<evidence type="ECO:0000259" key="3">
    <source>
        <dbReference type="PROSITE" id="PS51820"/>
    </source>
</evidence>
<dbReference type="InterPro" id="IPR026444">
    <property type="entry name" value="Secre_tail"/>
</dbReference>
<dbReference type="SUPFAM" id="SSF48726">
    <property type="entry name" value="Immunoglobulin"/>
    <property type="match status" value="1"/>
</dbReference>
<dbReference type="InterPro" id="IPR011658">
    <property type="entry name" value="PA14_dom"/>
</dbReference>
<dbReference type="Pfam" id="PF07691">
    <property type="entry name" value="PA14"/>
    <property type="match status" value="1"/>
</dbReference>
<dbReference type="Gene3D" id="2.120.10.30">
    <property type="entry name" value="TolB, C-terminal domain"/>
    <property type="match status" value="1"/>
</dbReference>
<dbReference type="OrthoDB" id="9770043at2"/>
<dbReference type="SUPFAM" id="SSF56988">
    <property type="entry name" value="Anthrax protective antigen"/>
    <property type="match status" value="1"/>
</dbReference>
<evidence type="ECO:0008006" key="6">
    <source>
        <dbReference type="Google" id="ProtNLM"/>
    </source>
</evidence>
<dbReference type="SMART" id="SM00409">
    <property type="entry name" value="IG"/>
    <property type="match status" value="1"/>
</dbReference>
<dbReference type="SUPFAM" id="SSF50952">
    <property type="entry name" value="Soluble quinoprotein glucose dehydrogenase"/>
    <property type="match status" value="1"/>
</dbReference>
<dbReference type="Pfam" id="PF13927">
    <property type="entry name" value="Ig_3"/>
    <property type="match status" value="1"/>
</dbReference>
<dbReference type="PANTHER" id="PTHR19328:SF75">
    <property type="entry name" value="ALDOSE SUGAR DEHYDROGENASE YLII"/>
    <property type="match status" value="1"/>
</dbReference>
<feature type="domain" description="Ig-like" evidence="2">
    <location>
        <begin position="374"/>
        <end position="453"/>
    </location>
</feature>
<dbReference type="InterPro" id="IPR007110">
    <property type="entry name" value="Ig-like_dom"/>
</dbReference>
<dbReference type="InterPro" id="IPR037524">
    <property type="entry name" value="PA14/GLEYA"/>
</dbReference>
<dbReference type="InterPro" id="IPR011041">
    <property type="entry name" value="Quinoprot_gluc/sorb_DH_b-prop"/>
</dbReference>